<dbReference type="GO" id="GO:0070181">
    <property type="term" value="F:small ribosomal subunit rRNA binding"/>
    <property type="evidence" value="ECO:0007669"/>
    <property type="project" value="TreeGrafter"/>
</dbReference>
<dbReference type="HAMAP" id="MF_00270">
    <property type="entry name" value="Ribosomal_bS18"/>
    <property type="match status" value="1"/>
</dbReference>
<dbReference type="GO" id="GO:0003735">
    <property type="term" value="F:structural constituent of ribosome"/>
    <property type="evidence" value="ECO:0007669"/>
    <property type="project" value="InterPro"/>
</dbReference>
<proteinExistence type="inferred from homology"/>
<keyword evidence="2 4" id="KW-0689">Ribosomal protein</keyword>
<dbReference type="GO" id="GO:0006412">
    <property type="term" value="P:translation"/>
    <property type="evidence" value="ECO:0007669"/>
    <property type="project" value="UniProtKB-UniRule"/>
</dbReference>
<protein>
    <recommendedName>
        <fullName evidence="4">Small ribosomal subunit protein bS18</fullName>
    </recommendedName>
</protein>
<evidence type="ECO:0000256" key="2">
    <source>
        <dbReference type="ARBA" id="ARBA00022980"/>
    </source>
</evidence>
<comment type="function">
    <text evidence="4">Binds as a heterodimer with protein bS6 to the central domain of the 16S rRNA, where it helps stabilize the platform of the 30S subunit.</text>
</comment>
<dbReference type="SUPFAM" id="SSF46911">
    <property type="entry name" value="Ribosomal protein S18"/>
    <property type="match status" value="1"/>
</dbReference>
<dbReference type="AlphaFoldDB" id="A0A0P6WUK0"/>
<dbReference type="InterPro" id="IPR001648">
    <property type="entry name" value="Ribosomal_bS18"/>
</dbReference>
<evidence type="ECO:0000313" key="6">
    <source>
        <dbReference type="EMBL" id="KPL73937.1"/>
    </source>
</evidence>
<name>A0A0P6WUK0_9CHLR</name>
<keyword evidence="7" id="KW-1185">Reference proteome</keyword>
<dbReference type="Proteomes" id="UP000050514">
    <property type="component" value="Unassembled WGS sequence"/>
</dbReference>
<dbReference type="RefSeq" id="WP_061917779.1">
    <property type="nucleotide sequence ID" value="NZ_DF967971.1"/>
</dbReference>
<keyword evidence="4" id="KW-0699">rRNA-binding</keyword>
<dbReference type="NCBIfam" id="TIGR00165">
    <property type="entry name" value="S18"/>
    <property type="match status" value="1"/>
</dbReference>
<dbReference type="EMBL" id="LGHJ01000019">
    <property type="protein sequence ID" value="KPL73937.1"/>
    <property type="molecule type" value="Genomic_DNA"/>
</dbReference>
<dbReference type="Gene3D" id="4.10.640.10">
    <property type="entry name" value="Ribosomal protein S18"/>
    <property type="match status" value="1"/>
</dbReference>
<dbReference type="PRINTS" id="PR00974">
    <property type="entry name" value="RIBOSOMALS18"/>
</dbReference>
<comment type="similarity">
    <text evidence="1 4 5">Belongs to the bacterial ribosomal protein bS18 family.</text>
</comment>
<comment type="caution">
    <text evidence="6">The sequence shown here is derived from an EMBL/GenBank/DDBJ whole genome shotgun (WGS) entry which is preliminary data.</text>
</comment>
<organism evidence="6 7">
    <name type="scientific">Bellilinea caldifistulae</name>
    <dbReference type="NCBI Taxonomy" id="360411"/>
    <lineage>
        <taxon>Bacteria</taxon>
        <taxon>Bacillati</taxon>
        <taxon>Chloroflexota</taxon>
        <taxon>Anaerolineae</taxon>
        <taxon>Anaerolineales</taxon>
        <taxon>Anaerolineaceae</taxon>
        <taxon>Bellilinea</taxon>
    </lineage>
</organism>
<evidence type="ECO:0000256" key="4">
    <source>
        <dbReference type="HAMAP-Rule" id="MF_00270"/>
    </source>
</evidence>
<evidence type="ECO:0000256" key="3">
    <source>
        <dbReference type="ARBA" id="ARBA00023274"/>
    </source>
</evidence>
<dbReference type="PANTHER" id="PTHR13479">
    <property type="entry name" value="30S RIBOSOMAL PROTEIN S18"/>
    <property type="match status" value="1"/>
</dbReference>
<dbReference type="InterPro" id="IPR036870">
    <property type="entry name" value="Ribosomal_bS18_sf"/>
</dbReference>
<dbReference type="STRING" id="360411.AC812_14280"/>
<reference evidence="6 7" key="1">
    <citation type="submission" date="2015-07" db="EMBL/GenBank/DDBJ databases">
        <title>Draft genome of Bellilinea caldifistulae DSM 17877.</title>
        <authorList>
            <person name="Hemp J."/>
            <person name="Ward L.M."/>
            <person name="Pace L.A."/>
            <person name="Fischer W.W."/>
        </authorList>
    </citation>
    <scope>NUCLEOTIDE SEQUENCE [LARGE SCALE GENOMIC DNA]</scope>
    <source>
        <strain evidence="6 7">GOMI-1</strain>
    </source>
</reference>
<keyword evidence="3 4" id="KW-0687">Ribonucleoprotein</keyword>
<dbReference type="OrthoDB" id="9812008at2"/>
<dbReference type="PANTHER" id="PTHR13479:SF40">
    <property type="entry name" value="SMALL RIBOSOMAL SUBUNIT PROTEIN BS18M"/>
    <property type="match status" value="1"/>
</dbReference>
<dbReference type="GO" id="GO:0022627">
    <property type="term" value="C:cytosolic small ribosomal subunit"/>
    <property type="evidence" value="ECO:0007669"/>
    <property type="project" value="TreeGrafter"/>
</dbReference>
<accession>A0A0P6WUK0</accession>
<sequence>MTDQIPGENEQVTGPRRFVARPKICQFCADKDLAIDYKNVDLLRRYITEEGKIRPRRQTGTCARHQRVLAREIKRARHIALLPFVAEDWSEAIR</sequence>
<evidence type="ECO:0000256" key="5">
    <source>
        <dbReference type="RuleBase" id="RU003910"/>
    </source>
</evidence>
<keyword evidence="4" id="KW-0694">RNA-binding</keyword>
<evidence type="ECO:0000256" key="1">
    <source>
        <dbReference type="ARBA" id="ARBA00005589"/>
    </source>
</evidence>
<dbReference type="Pfam" id="PF01084">
    <property type="entry name" value="Ribosomal_S18"/>
    <property type="match status" value="1"/>
</dbReference>
<gene>
    <name evidence="4" type="primary">rpsR</name>
    <name evidence="6" type="ORF">AC812_14280</name>
</gene>
<comment type="subunit">
    <text evidence="4">Part of the 30S ribosomal subunit. Forms a tight heterodimer with protein bS6.</text>
</comment>
<evidence type="ECO:0000313" key="7">
    <source>
        <dbReference type="Proteomes" id="UP000050514"/>
    </source>
</evidence>